<evidence type="ECO:0000256" key="2">
    <source>
        <dbReference type="ARBA" id="ARBA00010867"/>
    </source>
</evidence>
<dbReference type="InterPro" id="IPR013261">
    <property type="entry name" value="Tim21"/>
</dbReference>
<dbReference type="OMA" id="HFHVEGP"/>
<evidence type="ECO:0000256" key="6">
    <source>
        <dbReference type="ARBA" id="ARBA00022946"/>
    </source>
</evidence>
<keyword evidence="8 11" id="KW-0496">Mitochondrion</keyword>
<feature type="transmembrane region" description="Helical" evidence="11">
    <location>
        <begin position="87"/>
        <end position="108"/>
    </location>
</feature>
<evidence type="ECO:0000256" key="8">
    <source>
        <dbReference type="ARBA" id="ARBA00023128"/>
    </source>
</evidence>
<keyword evidence="6" id="KW-0809">Transit peptide</keyword>
<evidence type="ECO:0000256" key="10">
    <source>
        <dbReference type="ARBA" id="ARBA00060204"/>
    </source>
</evidence>
<keyword evidence="13" id="KW-1185">Reference proteome</keyword>
<protein>
    <recommendedName>
        <fullName evidence="3 11">Mitochondrial import inner membrane translocase subunit Tim21</fullName>
    </recommendedName>
</protein>
<comment type="caution">
    <text evidence="12">The sequence shown here is derived from an EMBL/GenBank/DDBJ whole genome shotgun (WGS) entry which is preliminary data.</text>
</comment>
<evidence type="ECO:0000256" key="1">
    <source>
        <dbReference type="ARBA" id="ARBA00004434"/>
    </source>
</evidence>
<accession>A0A059J8P9</accession>
<keyword evidence="11" id="KW-0813">Transport</keyword>
<dbReference type="STRING" id="1215338.A0A059J8P9"/>
<evidence type="ECO:0000256" key="5">
    <source>
        <dbReference type="ARBA" id="ARBA00022792"/>
    </source>
</evidence>
<comment type="similarity">
    <text evidence="2 11">Belongs to the TIM21 family.</text>
</comment>
<evidence type="ECO:0000313" key="12">
    <source>
        <dbReference type="EMBL" id="KDB24241.1"/>
    </source>
</evidence>
<dbReference type="PANTHER" id="PTHR13032">
    <property type="entry name" value="MITOCHONDRIAL IMPORT INNER MEMBRANE TRANSLOCASE SUBUNIT TIM21"/>
    <property type="match status" value="1"/>
</dbReference>
<keyword evidence="11" id="KW-0653">Protein transport</keyword>
<gene>
    <name evidence="12" type="ORF">H109_03887</name>
</gene>
<evidence type="ECO:0000256" key="3">
    <source>
        <dbReference type="ARBA" id="ARBA00020726"/>
    </source>
</evidence>
<keyword evidence="5 11" id="KW-0999">Mitochondrion inner membrane</keyword>
<keyword evidence="9 11" id="KW-0472">Membrane</keyword>
<keyword evidence="4 11" id="KW-0812">Transmembrane</keyword>
<evidence type="ECO:0000256" key="7">
    <source>
        <dbReference type="ARBA" id="ARBA00022989"/>
    </source>
</evidence>
<keyword evidence="11" id="KW-0811">Translocation</keyword>
<dbReference type="InterPro" id="IPR038552">
    <property type="entry name" value="Tim21_IMS_sf"/>
</dbReference>
<evidence type="ECO:0000313" key="13">
    <source>
        <dbReference type="Proteomes" id="UP000024533"/>
    </source>
</evidence>
<evidence type="ECO:0000256" key="9">
    <source>
        <dbReference type="ARBA" id="ARBA00023136"/>
    </source>
</evidence>
<dbReference type="GO" id="GO:0005744">
    <property type="term" value="C:TIM23 mitochondrial import inner membrane translocase complex"/>
    <property type="evidence" value="ECO:0007669"/>
    <property type="project" value="UniProtKB-UniRule"/>
</dbReference>
<dbReference type="EMBL" id="AOKY01000269">
    <property type="protein sequence ID" value="KDB24241.1"/>
    <property type="molecule type" value="Genomic_DNA"/>
</dbReference>
<dbReference type="AlphaFoldDB" id="A0A059J8P9"/>
<dbReference type="OrthoDB" id="436405at2759"/>
<dbReference type="GO" id="GO:0030150">
    <property type="term" value="P:protein import into mitochondrial matrix"/>
    <property type="evidence" value="ECO:0007669"/>
    <property type="project" value="UniProtKB-UniRule"/>
</dbReference>
<dbReference type="FunFam" id="3.10.450.320:FF:000002">
    <property type="entry name" value="Mitochondrial import inner membrane translocase subunit tim21"/>
    <property type="match status" value="1"/>
</dbReference>
<name>A0A059J8P9_TRIIM</name>
<dbReference type="Proteomes" id="UP000024533">
    <property type="component" value="Unassembled WGS sequence"/>
</dbReference>
<dbReference type="Pfam" id="PF08294">
    <property type="entry name" value="TIM21"/>
    <property type="match status" value="1"/>
</dbReference>
<evidence type="ECO:0000256" key="11">
    <source>
        <dbReference type="RuleBase" id="RU367142"/>
    </source>
</evidence>
<evidence type="ECO:0000256" key="4">
    <source>
        <dbReference type="ARBA" id="ARBA00022692"/>
    </source>
</evidence>
<organism evidence="12 13">
    <name type="scientific">Trichophyton interdigitale (strain MR816)</name>
    <dbReference type="NCBI Taxonomy" id="1215338"/>
    <lineage>
        <taxon>Eukaryota</taxon>
        <taxon>Fungi</taxon>
        <taxon>Dikarya</taxon>
        <taxon>Ascomycota</taxon>
        <taxon>Pezizomycotina</taxon>
        <taxon>Eurotiomycetes</taxon>
        <taxon>Eurotiomycetidae</taxon>
        <taxon>Onygenales</taxon>
        <taxon>Arthrodermataceae</taxon>
        <taxon>Trichophyton</taxon>
    </lineage>
</organism>
<dbReference type="Gene3D" id="3.10.450.320">
    <property type="entry name" value="Mitochondrial import inner membrane translocase subunit Tim21"/>
    <property type="match status" value="1"/>
</dbReference>
<proteinExistence type="inferred from homology"/>
<reference evidence="12 13" key="1">
    <citation type="submission" date="2014-02" db="EMBL/GenBank/DDBJ databases">
        <title>The Genome Sequence of Trichophyton interdigitale MR816.</title>
        <authorList>
            <consortium name="The Broad Institute Genomics Platform"/>
            <person name="Cuomo C.A."/>
            <person name="White T.C."/>
            <person name="Graser Y."/>
            <person name="Martinez-Rossi N."/>
            <person name="Heitman J."/>
            <person name="Young S.K."/>
            <person name="Zeng Q."/>
            <person name="Gargeya S."/>
            <person name="Abouelleil A."/>
            <person name="Alvarado L."/>
            <person name="Chapman S.B."/>
            <person name="Gainer-Dewar J."/>
            <person name="Goldberg J."/>
            <person name="Griggs A."/>
            <person name="Gujja S."/>
            <person name="Hansen M."/>
            <person name="Howarth C."/>
            <person name="Imamovic A."/>
            <person name="Larimer J."/>
            <person name="Martinez D."/>
            <person name="Murphy C."/>
            <person name="Pearson M.D."/>
            <person name="Persinoti G."/>
            <person name="Poon T."/>
            <person name="Priest M."/>
            <person name="Roberts A.D."/>
            <person name="Saif S."/>
            <person name="Shea T.D."/>
            <person name="Sykes S.N."/>
            <person name="Wortman J."/>
            <person name="Nusbaum C."/>
            <person name="Birren B."/>
        </authorList>
    </citation>
    <scope>NUCLEOTIDE SEQUENCE [LARGE SCALE GENOMIC DNA]</scope>
    <source>
        <strain evidence="12 13">MR816</strain>
    </source>
</reference>
<comment type="function">
    <text evidence="10">Essential component of the TIM23 complex, a complex that mediates the translocation of transit peptide-containing proteins across the mitochondrial inner membrane. Required to keep the TOM and the TIM23 complexes in close contact. At some point, it is released from the TOM23 complex to allow protein translocation into the mitochondrial matrix.</text>
</comment>
<comment type="subunit">
    <text evidence="11">Component of the TIM23 complex.</text>
</comment>
<keyword evidence="7 11" id="KW-1133">Transmembrane helix</keyword>
<dbReference type="HOGENOM" id="CLU_089407_0_0_1"/>
<comment type="subcellular location">
    <subcellularLocation>
        <location evidence="1 11">Mitochondrion inner membrane</location>
        <topology evidence="1 11">Single-pass membrane protein</topology>
    </subcellularLocation>
</comment>
<sequence length="239" mass="26333">MSSPAQFRPLRPESLLVRLARNSSSSSSLVTPTLIRHNRYATQSSLGGSKNGQPTRKSITVASDDGTVKWGQLSRAEKAARATQQSVNFLVILAGAAMTCGVFTFLYLDVFAPDSKTSQFNRAVSRVKDSEECLALLGDSNQIRAYGETSWNKWTRNRPIATTIEKDRKGNEHMRMNFHVSGPLNDGVVLVHLVKLAGQSDFEYHLLALDVKGHHRVYLENAGAAGKKSGSKIFGIQWR</sequence>
<dbReference type="PANTHER" id="PTHR13032:SF6">
    <property type="entry name" value="MITOCHONDRIAL IMPORT INNER MEMBRANE TRANSLOCASE SUBUNIT TIM21"/>
    <property type="match status" value="1"/>
</dbReference>